<sequence>MDSVDHETEASAIKTLGSLFKLTEVYLWDDGWPKTPEPEPSVTKFCEDVDDASSNIVSTAFGECFTNSNYLPEDVELFVQMNELGLPLSFQTNKEKRNGMTRKNGKATHMNSSFCCNETKDEAEELSKVSKVETVFPTVFNDRTRSSLCCMSILGQNELSPYDVAVDVSESKRPLGEGEDLECPGWISGSTLKKKIGDGISDLVSNDDRYCDIVHDGDDMSKDMPSSTTLTAVAPGCYLETVYTYNGDKENGGHFMDYDCREVSLLADCDKEGEGFCKSNSAEQPLVADSVLDSSSYELTNYDEVGSYDCTDAFGDWKVYWDSFYMRNYFYNTKTLVSTWNPPPGAEHLAFIDNPDNSSDMTGEVTAIIVRPSISCVCSESADLCVSDNNVKSFEASFNGDRLVDQPLEKPPVQCVQAANDLMSNITVPMISHSSDHPDGIHVVAEISSDPICLLSDAQEHGHSQENKVKLGLDELSSHMQCSYDATFQVSDDKSLTSALTEAVSNGDAIQLGSMDSVMDKLDVQLDPSTSKRKKKARRRRALRKLTNANEELQLQGLIEEFPSNISKYWCQRYLLFSRFDDGIRMDEEGWFSVTPEPIAWHHAVRCGCGIIVDCFTGVGGNAIQFARRSKHVVAIDIDPKKIDYACHNATIYGVLDQIDFVLGNFFTLAPTLKADTVFLSPPWGGPDYAKVKTYDIQTMLKPHDGCSLFDCAKGIASRVVMFLPRNVEKNFLNGRLKAITAYFHRTAVREQ</sequence>
<accession>A0AAP0MQT7</accession>
<comment type="catalytic activity">
    <reaction evidence="3">
        <text>a 5'-end (N(2),N(7)-dimethyl 5'-triphosphoguanosine)-ribonucleoside in snoRNA + S-adenosyl-L-methionine = a 5'-end (N(2),N(2),N(7)-trimethyl 5'-triphosphoguanosine)-ribonucleoside in snoRNA + S-adenosyl-L-homocysteine + H(+)</text>
        <dbReference type="Rhea" id="RHEA:78507"/>
        <dbReference type="Rhea" id="RHEA-COMP:19088"/>
        <dbReference type="Rhea" id="RHEA-COMP:19090"/>
        <dbReference type="ChEBI" id="CHEBI:15378"/>
        <dbReference type="ChEBI" id="CHEBI:57856"/>
        <dbReference type="ChEBI" id="CHEBI:59789"/>
        <dbReference type="ChEBI" id="CHEBI:167623"/>
        <dbReference type="ChEBI" id="CHEBI:172880"/>
    </reaction>
    <physiologicalReaction direction="left-to-right" evidence="3">
        <dbReference type="Rhea" id="RHEA:78508"/>
    </physiologicalReaction>
</comment>
<dbReference type="CDD" id="cd00201">
    <property type="entry name" value="WW"/>
    <property type="match status" value="1"/>
</dbReference>
<evidence type="ECO:0000256" key="5">
    <source>
        <dbReference type="ARBA" id="ARBA00048763"/>
    </source>
</evidence>
<dbReference type="PANTHER" id="PTHR14741:SF36">
    <property type="entry name" value="WW DOMAIN-CONTAINING PROTEIN"/>
    <property type="match status" value="1"/>
</dbReference>
<dbReference type="AlphaFoldDB" id="A0AAP0MQT7"/>
<dbReference type="GO" id="GO:0071164">
    <property type="term" value="F:RNA cap trimethylguanosine synthase activity"/>
    <property type="evidence" value="ECO:0007669"/>
    <property type="project" value="TreeGrafter"/>
</dbReference>
<dbReference type="PROSITE" id="PS01159">
    <property type="entry name" value="WW_DOMAIN_1"/>
    <property type="match status" value="1"/>
</dbReference>
<name>A0AAP0MQT7_9ROSI</name>
<dbReference type="Proteomes" id="UP001428341">
    <property type="component" value="Unassembled WGS sequence"/>
</dbReference>
<evidence type="ECO:0000256" key="2">
    <source>
        <dbReference type="ARBA" id="ARBA00025783"/>
    </source>
</evidence>
<comment type="catalytic activity">
    <reaction evidence="6">
        <text>a 5'-end (N(7)-methyl 5'-triphosphoguanosine)-ribonucleoside in snRNA + S-adenosyl-L-methionine = a 5'-end (N(2),N(7)-dimethyl 5'-triphosphoguanosine)-ribonucleoside in snRNA + S-adenosyl-L-homocysteine + H(+)</text>
        <dbReference type="Rhea" id="RHEA:78471"/>
        <dbReference type="Rhea" id="RHEA-COMP:19085"/>
        <dbReference type="Rhea" id="RHEA-COMP:19087"/>
        <dbReference type="ChEBI" id="CHEBI:15378"/>
        <dbReference type="ChEBI" id="CHEBI:57856"/>
        <dbReference type="ChEBI" id="CHEBI:59789"/>
        <dbReference type="ChEBI" id="CHEBI:156461"/>
        <dbReference type="ChEBI" id="CHEBI:172880"/>
    </reaction>
    <physiologicalReaction direction="left-to-right" evidence="6">
        <dbReference type="Rhea" id="RHEA:78472"/>
    </physiologicalReaction>
</comment>
<dbReference type="Pfam" id="PF09445">
    <property type="entry name" value="Methyltransf_15"/>
    <property type="match status" value="1"/>
</dbReference>
<proteinExistence type="inferred from homology"/>
<evidence type="ECO:0000313" key="10">
    <source>
        <dbReference type="Proteomes" id="UP001428341"/>
    </source>
</evidence>
<gene>
    <name evidence="9" type="ORF">WN944_008571</name>
</gene>
<dbReference type="PANTHER" id="PTHR14741">
    <property type="entry name" value="S-ADENOSYLMETHIONINE-DEPENDENT METHYLTRANSFERASE RELATED"/>
    <property type="match status" value="1"/>
</dbReference>
<dbReference type="CDD" id="cd02440">
    <property type="entry name" value="AdoMet_MTases"/>
    <property type="match status" value="1"/>
</dbReference>
<dbReference type="SUPFAM" id="SSF53335">
    <property type="entry name" value="S-adenosyl-L-methionine-dependent methyltransferases"/>
    <property type="match status" value="1"/>
</dbReference>
<dbReference type="InterPro" id="IPR001202">
    <property type="entry name" value="WW_dom"/>
</dbReference>
<reference evidence="9 10" key="1">
    <citation type="submission" date="2024-05" db="EMBL/GenBank/DDBJ databases">
        <title>Haplotype-resolved chromosome-level genome assembly of Huyou (Citrus changshanensis).</title>
        <authorList>
            <person name="Miao C."/>
            <person name="Chen W."/>
            <person name="Wu Y."/>
            <person name="Wang L."/>
            <person name="Zhao S."/>
            <person name="Grierson D."/>
            <person name="Xu C."/>
            <person name="Chen K."/>
        </authorList>
    </citation>
    <scope>NUCLEOTIDE SEQUENCE [LARGE SCALE GENOMIC DNA]</scope>
    <source>
        <strain evidence="9">01-14</strain>
        <tissue evidence="9">Leaf</tissue>
    </source>
</reference>
<dbReference type="Gene3D" id="3.40.50.150">
    <property type="entry name" value="Vaccinia Virus protein VP39"/>
    <property type="match status" value="1"/>
</dbReference>
<dbReference type="EMBL" id="JBCGBO010000003">
    <property type="protein sequence ID" value="KAK9216562.1"/>
    <property type="molecule type" value="Genomic_DNA"/>
</dbReference>
<dbReference type="GO" id="GO:0005634">
    <property type="term" value="C:nucleus"/>
    <property type="evidence" value="ECO:0007669"/>
    <property type="project" value="TreeGrafter"/>
</dbReference>
<evidence type="ECO:0000256" key="1">
    <source>
        <dbReference type="ARBA" id="ARBA00018517"/>
    </source>
</evidence>
<protein>
    <recommendedName>
        <fullName evidence="1">Trimethylguanosine synthase</fullName>
    </recommendedName>
    <alternativeName>
        <fullName evidence="7">Cap-specific guanine-N(2) methyltransferase</fullName>
    </alternativeName>
</protein>
<comment type="catalytic activity">
    <reaction evidence="4">
        <text>a 5'-end (N(7)-methyl 5'-triphosphoguanosine)-ribonucleoside in snoRNA + S-adenosyl-L-methionine = a 5'-end (N(2),N(7)-dimethyl 5'-triphosphoguanosine)-ribonucleoside in snoRNA + S-adenosyl-L-homocysteine + H(+)</text>
        <dbReference type="Rhea" id="RHEA:78475"/>
        <dbReference type="Rhea" id="RHEA-COMP:19086"/>
        <dbReference type="Rhea" id="RHEA-COMP:19088"/>
        <dbReference type="ChEBI" id="CHEBI:15378"/>
        <dbReference type="ChEBI" id="CHEBI:57856"/>
        <dbReference type="ChEBI" id="CHEBI:59789"/>
        <dbReference type="ChEBI" id="CHEBI:156461"/>
        <dbReference type="ChEBI" id="CHEBI:172880"/>
    </reaction>
    <physiologicalReaction direction="left-to-right" evidence="4">
        <dbReference type="Rhea" id="RHEA:78476"/>
    </physiologicalReaction>
</comment>
<feature type="domain" description="WW" evidence="8">
    <location>
        <begin position="311"/>
        <end position="345"/>
    </location>
</feature>
<dbReference type="InterPro" id="IPR019012">
    <property type="entry name" value="RNA_cap_Gua-N2-MeTrfase"/>
</dbReference>
<comment type="similarity">
    <text evidence="2">Belongs to the methyltransferase superfamily. Trimethylguanosine synthase family.</text>
</comment>
<organism evidence="9 10">
    <name type="scientific">Citrus x changshan-huyou</name>
    <dbReference type="NCBI Taxonomy" id="2935761"/>
    <lineage>
        <taxon>Eukaryota</taxon>
        <taxon>Viridiplantae</taxon>
        <taxon>Streptophyta</taxon>
        <taxon>Embryophyta</taxon>
        <taxon>Tracheophyta</taxon>
        <taxon>Spermatophyta</taxon>
        <taxon>Magnoliopsida</taxon>
        <taxon>eudicotyledons</taxon>
        <taxon>Gunneridae</taxon>
        <taxon>Pentapetalae</taxon>
        <taxon>rosids</taxon>
        <taxon>malvids</taxon>
        <taxon>Sapindales</taxon>
        <taxon>Rutaceae</taxon>
        <taxon>Aurantioideae</taxon>
        <taxon>Citrus</taxon>
    </lineage>
</organism>
<evidence type="ECO:0000256" key="7">
    <source>
        <dbReference type="ARBA" id="ARBA00049790"/>
    </source>
</evidence>
<evidence type="ECO:0000256" key="4">
    <source>
        <dbReference type="ARBA" id="ARBA00048740"/>
    </source>
</evidence>
<evidence type="ECO:0000259" key="8">
    <source>
        <dbReference type="PROSITE" id="PS50020"/>
    </source>
</evidence>
<evidence type="ECO:0000256" key="6">
    <source>
        <dbReference type="ARBA" id="ARBA00049075"/>
    </source>
</evidence>
<dbReference type="Gene3D" id="2.20.70.10">
    <property type="match status" value="1"/>
</dbReference>
<evidence type="ECO:0000313" key="9">
    <source>
        <dbReference type="EMBL" id="KAK9216562.1"/>
    </source>
</evidence>
<dbReference type="InterPro" id="IPR029063">
    <property type="entry name" value="SAM-dependent_MTases_sf"/>
</dbReference>
<comment type="catalytic activity">
    <reaction evidence="5">
        <text>a 5'-end (N(2),N(7)-dimethyl 5'-triphosphoguanosine)-ribonucleoside in snRNA + S-adenosyl-L-methionine = a 5'-end (N(2),N(2),N(7)-trimethyl 5'-triphosphoguanosine)-ribonucleoside in snRNA + S-adenosyl-L-homocysteine + H(+)</text>
        <dbReference type="Rhea" id="RHEA:78479"/>
        <dbReference type="Rhea" id="RHEA-COMP:19087"/>
        <dbReference type="Rhea" id="RHEA-COMP:19089"/>
        <dbReference type="ChEBI" id="CHEBI:15378"/>
        <dbReference type="ChEBI" id="CHEBI:57856"/>
        <dbReference type="ChEBI" id="CHEBI:59789"/>
        <dbReference type="ChEBI" id="CHEBI:167623"/>
        <dbReference type="ChEBI" id="CHEBI:172880"/>
    </reaction>
    <physiologicalReaction direction="left-to-right" evidence="5">
        <dbReference type="Rhea" id="RHEA:78480"/>
    </physiologicalReaction>
</comment>
<evidence type="ECO:0000256" key="3">
    <source>
        <dbReference type="ARBA" id="ARBA00047418"/>
    </source>
</evidence>
<keyword evidence="10" id="KW-1185">Reference proteome</keyword>
<dbReference type="PROSITE" id="PS50020">
    <property type="entry name" value="WW_DOMAIN_2"/>
    <property type="match status" value="1"/>
</dbReference>
<comment type="caution">
    <text evidence="9">The sequence shown here is derived from an EMBL/GenBank/DDBJ whole genome shotgun (WGS) entry which is preliminary data.</text>
</comment>